<name>A0A835QLG3_VANPL</name>
<evidence type="ECO:0000256" key="7">
    <source>
        <dbReference type="HAMAP-Rule" id="MF_03022"/>
    </source>
</evidence>
<evidence type="ECO:0000313" key="11">
    <source>
        <dbReference type="EMBL" id="KAG0472560.1"/>
    </source>
</evidence>
<dbReference type="PROSITE" id="PS50294">
    <property type="entry name" value="WD_REPEATS_REGION"/>
    <property type="match status" value="4"/>
</dbReference>
<evidence type="ECO:0000259" key="10">
    <source>
        <dbReference type="Pfam" id="PF13925"/>
    </source>
</evidence>
<dbReference type="GO" id="GO:0005874">
    <property type="term" value="C:microtubule"/>
    <property type="evidence" value="ECO:0007669"/>
    <property type="project" value="UniProtKB-KW"/>
</dbReference>
<dbReference type="InterPro" id="IPR036322">
    <property type="entry name" value="WD40_repeat_dom_sf"/>
</dbReference>
<dbReference type="InterPro" id="IPR020472">
    <property type="entry name" value="WD40_PAC1"/>
</dbReference>
<feature type="compositionally biased region" description="Basic and acidic residues" evidence="9">
    <location>
        <begin position="444"/>
        <end position="457"/>
    </location>
</feature>
<dbReference type="Gene3D" id="2.130.10.10">
    <property type="entry name" value="YVTN repeat-like/Quinoprotein amine dehydrogenase"/>
    <property type="match status" value="2"/>
</dbReference>
<sequence>MTTKRAYKLQEFVAHASNVNCLKIGRRTSRVLVTGGEDHKVNLWAIGKPNAVLSLSGHTSAVESVSFDSSEVLVAAGAASGTIKLWDLEEAKIIRTLTGHRSNCISVDFHPFGEFFASGSLDTNLKIWDIRRKGCIHTYKGHTRGVNSIRFTPDGRWVVSGGEDSVVKLWDLTAGKLLHDFKCHDGQIQCIDFHPHEFLLATGSADKTVKFWDLETFELIGSAGPEVSGVRSMTFNPDGRTLLCGLYESLKVFSWEPIRCHDAVDVGWSKLLDMNVQEGKLLGCSYNQSCVGVWVVDISESKTISGSQKTSMNSGTRMAAVNAPLNTTAQTGVNLKRSLSRGNGPANLHTISKSDVMPVIVPRTSVRPSSFRDGSVRTNVSIQPEFMDNKSDGQIPDQDLLNVANSVNQLSNNRERIIDVVRTIGNGKLRANLSVGPSTSYQHESNDVRIHKPRDPSSFDMPRGGRTRTLVQNWERRERSPRYEGPNQSDSSDIIPSETSKPYTLKERSLSMESETVSASDEDAIADLLEHHEQFIDAARSRLRKLQVVQQMWGRKDVKGLISALEKMSDHAVSADIVGVLIDKSDIITLDLCTCLLPVLTSLLDSKMDRHLGICMEILLKLVKTFGPLIHSTLSAGPSVGIDIQAEQRLERCNLCFIELEKISRSLLSLTRKGGSIAKSALELNLALQGMDKFMQSNMKNHSLD</sequence>
<dbReference type="FunFam" id="2.130.10.10:FF:000192">
    <property type="entry name" value="Katanin p80 WD40 repeat-containing subunit B1 homolog"/>
    <property type="match status" value="1"/>
</dbReference>
<evidence type="ECO:0000256" key="4">
    <source>
        <dbReference type="ARBA" id="ARBA00022701"/>
    </source>
</evidence>
<dbReference type="FunFam" id="2.130.10.10:FF:000626">
    <property type="entry name" value="Katanin p80 WD40 repeat-containing subunit B1 homolog"/>
    <property type="match status" value="1"/>
</dbReference>
<evidence type="ECO:0000313" key="12">
    <source>
        <dbReference type="Proteomes" id="UP000636800"/>
    </source>
</evidence>
<dbReference type="PANTHER" id="PTHR19845">
    <property type="entry name" value="KATANIN P80 SUBUNIT"/>
    <property type="match status" value="1"/>
</dbReference>
<dbReference type="HAMAP" id="MF_03022">
    <property type="entry name" value="Katanin_p80_B1"/>
    <property type="match status" value="1"/>
</dbReference>
<dbReference type="GO" id="GO:0005737">
    <property type="term" value="C:cytoplasm"/>
    <property type="evidence" value="ECO:0007669"/>
    <property type="project" value="UniProtKB-UniRule"/>
</dbReference>
<accession>A0A835QLG3</accession>
<evidence type="ECO:0000256" key="6">
    <source>
        <dbReference type="ARBA" id="ARBA00023212"/>
    </source>
</evidence>
<dbReference type="PROSITE" id="PS00678">
    <property type="entry name" value="WD_REPEATS_1"/>
    <property type="match status" value="2"/>
</dbReference>
<keyword evidence="3 8" id="KW-0853">WD repeat</keyword>
<comment type="caution">
    <text evidence="11">The sequence shown here is derived from an EMBL/GenBank/DDBJ whole genome shotgun (WGS) entry which is preliminary data.</text>
</comment>
<evidence type="ECO:0000256" key="8">
    <source>
        <dbReference type="PROSITE-ProRule" id="PRU00221"/>
    </source>
</evidence>
<dbReference type="AlphaFoldDB" id="A0A835QLG3"/>
<dbReference type="InterPro" id="IPR026962">
    <property type="entry name" value="KTNB1"/>
</dbReference>
<comment type="subcellular location">
    <subcellularLocation>
        <location evidence="1 7">Cytoplasm</location>
        <location evidence="1 7">Cytoskeleton</location>
    </subcellularLocation>
</comment>
<dbReference type="SMART" id="SM00320">
    <property type="entry name" value="WD40"/>
    <property type="match status" value="6"/>
</dbReference>
<keyword evidence="6 7" id="KW-0206">Cytoskeleton</keyword>
<dbReference type="GO" id="GO:0007019">
    <property type="term" value="P:microtubule depolymerization"/>
    <property type="evidence" value="ECO:0007669"/>
    <property type="project" value="TreeGrafter"/>
</dbReference>
<evidence type="ECO:0000256" key="5">
    <source>
        <dbReference type="ARBA" id="ARBA00022737"/>
    </source>
</evidence>
<keyword evidence="4 7" id="KW-0493">Microtubule</keyword>
<keyword evidence="12" id="KW-1185">Reference proteome</keyword>
<proteinExistence type="inferred from homology"/>
<feature type="region of interest" description="Disordered" evidence="9">
    <location>
        <begin position="434"/>
        <end position="514"/>
    </location>
</feature>
<protein>
    <recommendedName>
        <fullName evidence="7">Katanin p80 WD40 repeat-containing subunit B1 homolog</fullName>
    </recommendedName>
</protein>
<dbReference type="PANTHER" id="PTHR19845:SF0">
    <property type="entry name" value="KATANIN P80 WD40 REPEAT-CONTAINING SUBUNIT B1"/>
    <property type="match status" value="1"/>
</dbReference>
<feature type="repeat" description="WD" evidence="8">
    <location>
        <begin position="55"/>
        <end position="96"/>
    </location>
</feature>
<evidence type="ECO:0000256" key="1">
    <source>
        <dbReference type="ARBA" id="ARBA00004245"/>
    </source>
</evidence>
<feature type="repeat" description="WD" evidence="8">
    <location>
        <begin position="12"/>
        <end position="54"/>
    </location>
</feature>
<dbReference type="InterPro" id="IPR028021">
    <property type="entry name" value="Katanin_C-terminal"/>
</dbReference>
<feature type="repeat" description="WD" evidence="8">
    <location>
        <begin position="139"/>
        <end position="180"/>
    </location>
</feature>
<dbReference type="Pfam" id="PF13925">
    <property type="entry name" value="Katanin_con80"/>
    <property type="match status" value="1"/>
</dbReference>
<reference evidence="11 12" key="1">
    <citation type="journal article" date="2020" name="Nat. Food">
        <title>A phased Vanilla planifolia genome enables genetic improvement of flavour and production.</title>
        <authorList>
            <person name="Hasing T."/>
            <person name="Tang H."/>
            <person name="Brym M."/>
            <person name="Khazi F."/>
            <person name="Huang T."/>
            <person name="Chambers A.H."/>
        </authorList>
    </citation>
    <scope>NUCLEOTIDE SEQUENCE [LARGE SCALE GENOMIC DNA]</scope>
    <source>
        <tissue evidence="11">Leaf</tissue>
    </source>
</reference>
<feature type="repeat" description="WD" evidence="8">
    <location>
        <begin position="97"/>
        <end position="138"/>
    </location>
</feature>
<feature type="compositionally biased region" description="Polar residues" evidence="9">
    <location>
        <begin position="486"/>
        <end position="502"/>
    </location>
</feature>
<comment type="function">
    <text evidence="7">May participate in a complex which severs microtubules in an ATP-dependent manner. Microtubule severing may promote rapid reorganization of cellular microtubule arrays.</text>
</comment>
<dbReference type="GO" id="GO:0051510">
    <property type="term" value="P:regulation of unidimensional cell growth"/>
    <property type="evidence" value="ECO:0007669"/>
    <property type="project" value="UniProtKB-ARBA"/>
</dbReference>
<dbReference type="InterPro" id="IPR015943">
    <property type="entry name" value="WD40/YVTN_repeat-like_dom_sf"/>
</dbReference>
<dbReference type="Pfam" id="PF00400">
    <property type="entry name" value="WD40"/>
    <property type="match status" value="5"/>
</dbReference>
<evidence type="ECO:0000256" key="2">
    <source>
        <dbReference type="ARBA" id="ARBA00022490"/>
    </source>
</evidence>
<dbReference type="SUPFAM" id="SSF50978">
    <property type="entry name" value="WD40 repeat-like"/>
    <property type="match status" value="1"/>
</dbReference>
<dbReference type="OrthoDB" id="1585644at2759"/>
<dbReference type="InterPro" id="IPR001680">
    <property type="entry name" value="WD40_rpt"/>
</dbReference>
<keyword evidence="2 7" id="KW-0963">Cytoplasm</keyword>
<evidence type="ECO:0000256" key="9">
    <source>
        <dbReference type="SAM" id="MobiDB-lite"/>
    </source>
</evidence>
<comment type="similarity">
    <text evidence="7">Belongs to the WD repeat KATNB1 family.</text>
</comment>
<dbReference type="Proteomes" id="UP000636800">
    <property type="component" value="Chromosome 7"/>
</dbReference>
<dbReference type="InterPro" id="IPR019775">
    <property type="entry name" value="WD40_repeat_CS"/>
</dbReference>
<organism evidence="11 12">
    <name type="scientific">Vanilla planifolia</name>
    <name type="common">Vanilla</name>
    <dbReference type="NCBI Taxonomy" id="51239"/>
    <lineage>
        <taxon>Eukaryota</taxon>
        <taxon>Viridiplantae</taxon>
        <taxon>Streptophyta</taxon>
        <taxon>Embryophyta</taxon>
        <taxon>Tracheophyta</taxon>
        <taxon>Spermatophyta</taxon>
        <taxon>Magnoliopsida</taxon>
        <taxon>Liliopsida</taxon>
        <taxon>Asparagales</taxon>
        <taxon>Orchidaceae</taxon>
        <taxon>Vanilloideae</taxon>
        <taxon>Vanilleae</taxon>
        <taxon>Vanilla</taxon>
    </lineage>
</organism>
<dbReference type="CDD" id="cd00200">
    <property type="entry name" value="WD40"/>
    <property type="match status" value="1"/>
</dbReference>
<dbReference type="PRINTS" id="PR00320">
    <property type="entry name" value="GPROTEINBRPT"/>
</dbReference>
<feature type="domain" description="Katanin p80 subunit C-terminal" evidence="10">
    <location>
        <begin position="531"/>
        <end position="688"/>
    </location>
</feature>
<dbReference type="EMBL" id="JADCNL010000007">
    <property type="protein sequence ID" value="KAG0472560.1"/>
    <property type="molecule type" value="Genomic_DNA"/>
</dbReference>
<feature type="repeat" description="WD" evidence="8">
    <location>
        <begin position="181"/>
        <end position="222"/>
    </location>
</feature>
<dbReference type="GO" id="GO:0008017">
    <property type="term" value="F:microtubule binding"/>
    <property type="evidence" value="ECO:0007669"/>
    <property type="project" value="UniProtKB-UniRule"/>
</dbReference>
<dbReference type="GO" id="GO:0008352">
    <property type="term" value="C:katanin complex"/>
    <property type="evidence" value="ECO:0007669"/>
    <property type="project" value="InterPro"/>
</dbReference>
<evidence type="ECO:0000256" key="3">
    <source>
        <dbReference type="ARBA" id="ARBA00022574"/>
    </source>
</evidence>
<gene>
    <name evidence="11" type="ORF">HPP92_014417</name>
</gene>
<dbReference type="PROSITE" id="PS50082">
    <property type="entry name" value="WD_REPEATS_2"/>
    <property type="match status" value="5"/>
</dbReference>
<dbReference type="GO" id="GO:0051013">
    <property type="term" value="P:microtubule severing"/>
    <property type="evidence" value="ECO:0007669"/>
    <property type="project" value="UniProtKB-UniRule"/>
</dbReference>
<keyword evidence="5" id="KW-0677">Repeat</keyword>